<evidence type="ECO:0000313" key="5">
    <source>
        <dbReference type="Proteomes" id="UP000482634"/>
    </source>
</evidence>
<dbReference type="Pfam" id="PF02190">
    <property type="entry name" value="LON_substr_bdg"/>
    <property type="match status" value="1"/>
</dbReference>
<dbReference type="EMBL" id="JAAHBU010000226">
    <property type="protein sequence ID" value="NER65090.1"/>
    <property type="molecule type" value="Genomic_DNA"/>
</dbReference>
<dbReference type="Gene3D" id="2.30.130.40">
    <property type="entry name" value="LON domain-like"/>
    <property type="match status" value="1"/>
</dbReference>
<keyword evidence="3" id="KW-0645">Protease</keyword>
<reference evidence="4 5" key="1">
    <citation type="submission" date="2020-02" db="EMBL/GenBank/DDBJ databases">
        <title>Broccoli isolated Pseudomonas sp.</title>
        <authorList>
            <person name="Fujikawa T."/>
            <person name="Sawada H."/>
        </authorList>
    </citation>
    <scope>NUCLEOTIDE SEQUENCE [LARGE SCALE GENOMIC DNA]</scope>
    <source>
        <strain evidence="3 5">MAFF212427</strain>
        <strain evidence="2 4">MAFF212428</strain>
    </source>
</reference>
<organism evidence="3 5">
    <name type="scientific">Pseudomonas brassicae</name>
    <dbReference type="NCBI Taxonomy" id="2708063"/>
    <lineage>
        <taxon>Bacteria</taxon>
        <taxon>Pseudomonadati</taxon>
        <taxon>Pseudomonadota</taxon>
        <taxon>Gammaproteobacteria</taxon>
        <taxon>Pseudomonadales</taxon>
        <taxon>Pseudomonadaceae</taxon>
        <taxon>Pseudomonas</taxon>
    </lineage>
</organism>
<dbReference type="GO" id="GO:0006508">
    <property type="term" value="P:proteolysis"/>
    <property type="evidence" value="ECO:0007669"/>
    <property type="project" value="UniProtKB-KW"/>
</dbReference>
<proteinExistence type="predicted"/>
<dbReference type="Gene3D" id="1.20.58.1480">
    <property type="match status" value="1"/>
</dbReference>
<evidence type="ECO:0000259" key="1">
    <source>
        <dbReference type="PROSITE" id="PS51787"/>
    </source>
</evidence>
<keyword evidence="3" id="KW-0378">Hydrolase</keyword>
<dbReference type="SMART" id="SM00464">
    <property type="entry name" value="LON"/>
    <property type="match status" value="1"/>
</dbReference>
<dbReference type="Proteomes" id="UP000482634">
    <property type="component" value="Unassembled WGS sequence"/>
</dbReference>
<evidence type="ECO:0000313" key="3">
    <source>
        <dbReference type="EMBL" id="NER65090.1"/>
    </source>
</evidence>
<dbReference type="PROSITE" id="PS51787">
    <property type="entry name" value="LON_N"/>
    <property type="match status" value="1"/>
</dbReference>
<keyword evidence="5" id="KW-1185">Reference proteome</keyword>
<accession>A0A6B3NY21</accession>
<dbReference type="InterPro" id="IPR003111">
    <property type="entry name" value="Lon_prtase_N"/>
</dbReference>
<evidence type="ECO:0000313" key="2">
    <source>
        <dbReference type="EMBL" id="NER61987.1"/>
    </source>
</evidence>
<dbReference type="GO" id="GO:0008233">
    <property type="term" value="F:peptidase activity"/>
    <property type="evidence" value="ECO:0007669"/>
    <property type="project" value="UniProtKB-KW"/>
</dbReference>
<dbReference type="PANTHER" id="PTHR46732">
    <property type="entry name" value="ATP-DEPENDENT PROTEASE LA (LON) DOMAIN PROTEIN"/>
    <property type="match status" value="1"/>
</dbReference>
<dbReference type="EMBL" id="JAAHBV010000602">
    <property type="protein sequence ID" value="NER61987.1"/>
    <property type="molecule type" value="Genomic_DNA"/>
</dbReference>
<evidence type="ECO:0000313" key="4">
    <source>
        <dbReference type="Proteomes" id="UP000480410"/>
    </source>
</evidence>
<feature type="domain" description="Lon N-terminal" evidence="1">
    <location>
        <begin position="1"/>
        <end position="196"/>
    </location>
</feature>
<dbReference type="Proteomes" id="UP000480410">
    <property type="component" value="Unassembled WGS sequence"/>
</dbReference>
<dbReference type="AlphaFoldDB" id="A0A6B3NY21"/>
<dbReference type="SUPFAM" id="SSF88697">
    <property type="entry name" value="PUA domain-like"/>
    <property type="match status" value="1"/>
</dbReference>
<dbReference type="InterPro" id="IPR015947">
    <property type="entry name" value="PUA-like_sf"/>
</dbReference>
<protein>
    <submittedName>
        <fullName evidence="3">ATP-dependent protease</fullName>
    </submittedName>
</protein>
<gene>
    <name evidence="2" type="ORF">G3435_22595</name>
    <name evidence="3" type="ORF">G3436_15955</name>
</gene>
<dbReference type="RefSeq" id="WP_163946691.1">
    <property type="nucleotide sequence ID" value="NZ_JAAHBU010000226.1"/>
</dbReference>
<sequence>MTLPLFPLNTVLFPGCTLDLQIFEARYLDMIGRCMKQGGGFGVVCILDGEQVGRAPAGFAQIGCEAVIRDFQQQDNGLLGIRVEGLRRFDVGPIEVQKDQLLLADVSWRSEQDDAPLQDDDHDLLALLAALGEHPLVAALGMPVHAVGQQAIGQQALANQLAYLLPFDDQDKLELLAIDSPRQRLDAIQALLERLQGELFA</sequence>
<comment type="caution">
    <text evidence="3">The sequence shown here is derived from an EMBL/GenBank/DDBJ whole genome shotgun (WGS) entry which is preliminary data.</text>
</comment>
<dbReference type="PANTHER" id="PTHR46732:SF8">
    <property type="entry name" value="ATP-DEPENDENT PROTEASE LA (LON) DOMAIN PROTEIN"/>
    <property type="match status" value="1"/>
</dbReference>
<name>A0A6B3NY21_9PSED</name>
<dbReference type="InterPro" id="IPR046336">
    <property type="entry name" value="Lon_prtase_N_sf"/>
</dbReference>
<accession>A0A6M0D2K7</accession>